<dbReference type="PANTHER" id="PTHR36175">
    <property type="entry name" value="CYANOPHYCINASE"/>
    <property type="match status" value="1"/>
</dbReference>
<comment type="similarity">
    <text evidence="3">Belongs to the peptidase S51 family.</text>
</comment>
<dbReference type="InterPro" id="IPR029062">
    <property type="entry name" value="Class_I_gatase-like"/>
</dbReference>
<comment type="caution">
    <text evidence="9">The sequence shown here is derived from an EMBL/GenBank/DDBJ whole genome shotgun (WGS) entry which is preliminary data.</text>
</comment>
<keyword evidence="6" id="KW-0645">Protease</keyword>
<dbReference type="PANTHER" id="PTHR36175:SF1">
    <property type="entry name" value="CYANOPHYCINASE"/>
    <property type="match status" value="1"/>
</dbReference>
<reference evidence="10" key="1">
    <citation type="journal article" date="2019" name="Int. J. Syst. Evol. Microbiol.">
        <title>The Global Catalogue of Microorganisms (GCM) 10K type strain sequencing project: providing services to taxonomists for standard genome sequencing and annotation.</title>
        <authorList>
            <consortium name="The Broad Institute Genomics Platform"/>
            <consortium name="The Broad Institute Genome Sequencing Center for Infectious Disease"/>
            <person name="Wu L."/>
            <person name="Ma J."/>
        </authorList>
    </citation>
    <scope>NUCLEOTIDE SEQUENCE [LARGE SCALE GENOMIC DNA]</scope>
    <source>
        <strain evidence="10">JCM 30331</strain>
    </source>
</reference>
<dbReference type="RefSeq" id="WP_189005094.1">
    <property type="nucleotide sequence ID" value="NZ_BMPP01000003.1"/>
</dbReference>
<dbReference type="SUPFAM" id="SSF52317">
    <property type="entry name" value="Class I glutamine amidotransferase-like"/>
    <property type="match status" value="1"/>
</dbReference>
<comment type="function">
    <text evidence="2">Exopeptidase that catalyzes the hydrolytic cleavage of multi-L-arginyl-poly-L-aspartic acid (cyanophycin; a water-insoluble reserve polymer) into aspartate-arginine dipeptides.</text>
</comment>
<protein>
    <recommendedName>
        <fullName evidence="5">Cyanophycinase</fullName>
        <ecNumber evidence="4">3.4.15.6</ecNumber>
    </recommendedName>
</protein>
<comment type="catalytic activity">
    <reaction evidence="1">
        <text>[L-4-(L-arginin-2-N-yl)aspartate](n) + H2O = [L-4-(L-arginin-2-N-yl)aspartate](n-1) + L-4-(L-arginin-2-N-yl)aspartate</text>
        <dbReference type="Rhea" id="RHEA:12845"/>
        <dbReference type="Rhea" id="RHEA-COMP:13728"/>
        <dbReference type="Rhea" id="RHEA-COMP:13734"/>
        <dbReference type="ChEBI" id="CHEBI:15377"/>
        <dbReference type="ChEBI" id="CHEBI:137986"/>
        <dbReference type="ChEBI" id="CHEBI:137991"/>
        <dbReference type="EC" id="3.4.15.6"/>
    </reaction>
</comment>
<name>A0ABQ2ENW2_9DEIO</name>
<keyword evidence="8" id="KW-0720">Serine protease</keyword>
<evidence type="ECO:0000256" key="5">
    <source>
        <dbReference type="ARBA" id="ARBA00015719"/>
    </source>
</evidence>
<organism evidence="9 10">
    <name type="scientific">Deinococcus malanensis</name>
    <dbReference type="NCBI Taxonomy" id="1706855"/>
    <lineage>
        <taxon>Bacteria</taxon>
        <taxon>Thermotogati</taxon>
        <taxon>Deinococcota</taxon>
        <taxon>Deinococci</taxon>
        <taxon>Deinococcales</taxon>
        <taxon>Deinococcaceae</taxon>
        <taxon>Deinococcus</taxon>
    </lineage>
</organism>
<evidence type="ECO:0000256" key="2">
    <source>
        <dbReference type="ARBA" id="ARBA00002039"/>
    </source>
</evidence>
<evidence type="ECO:0000313" key="9">
    <source>
        <dbReference type="EMBL" id="GGK18400.1"/>
    </source>
</evidence>
<dbReference type="EC" id="3.4.15.6" evidence="4"/>
<gene>
    <name evidence="9" type="ORF">GCM10008955_09770</name>
</gene>
<dbReference type="PIRSF" id="PIRSF032067">
    <property type="entry name" value="Cyanophycinase"/>
    <property type="match status" value="1"/>
</dbReference>
<evidence type="ECO:0000256" key="6">
    <source>
        <dbReference type="ARBA" id="ARBA00022670"/>
    </source>
</evidence>
<dbReference type="EMBL" id="BMPP01000003">
    <property type="protein sequence ID" value="GGK18400.1"/>
    <property type="molecule type" value="Genomic_DNA"/>
</dbReference>
<keyword evidence="10" id="KW-1185">Reference proteome</keyword>
<dbReference type="NCBIfam" id="TIGR02069">
    <property type="entry name" value="cyanophycinase"/>
    <property type="match status" value="1"/>
</dbReference>
<dbReference type="InterPro" id="IPR005320">
    <property type="entry name" value="Peptidase_S51"/>
</dbReference>
<sequence length="275" mass="29452">MEQPHTERGTLPGKGTLVIIGGHEDKQDSREILKEVARLSGKGKLVIATLASHTREGYFESYQKAFDDLETGELVELYLDERSDANKAAALDTLRGATGVLFSGGDQLRITSLMADTPVEHCLREIYQEGGVVAGTSAGASMMCETMLVKGRSEETYRVGELQMAPGLGLIRGVIIDQHFAERGRMGRLLGAVAQNPRVLGIGIDEDTAILVRGESFTVLGSGGVYVADGSDITHSNVAEARTGETLSLHGVRLHVLAAGDTFDLQAREPGLYRA</sequence>
<evidence type="ECO:0000313" key="10">
    <source>
        <dbReference type="Proteomes" id="UP000647587"/>
    </source>
</evidence>
<evidence type="ECO:0000256" key="8">
    <source>
        <dbReference type="ARBA" id="ARBA00022825"/>
    </source>
</evidence>
<proteinExistence type="inferred from homology"/>
<dbReference type="Pfam" id="PF03575">
    <property type="entry name" value="Peptidase_S51"/>
    <property type="match status" value="1"/>
</dbReference>
<accession>A0ABQ2ENW2</accession>
<evidence type="ECO:0000256" key="1">
    <source>
        <dbReference type="ARBA" id="ARBA00001092"/>
    </source>
</evidence>
<evidence type="ECO:0000256" key="3">
    <source>
        <dbReference type="ARBA" id="ARBA00006534"/>
    </source>
</evidence>
<evidence type="ECO:0000256" key="7">
    <source>
        <dbReference type="ARBA" id="ARBA00022801"/>
    </source>
</evidence>
<evidence type="ECO:0000256" key="4">
    <source>
        <dbReference type="ARBA" id="ARBA00013115"/>
    </source>
</evidence>
<keyword evidence="7" id="KW-0378">Hydrolase</keyword>
<dbReference type="CDD" id="cd03145">
    <property type="entry name" value="GAT1_cyanophycinase"/>
    <property type="match status" value="1"/>
</dbReference>
<dbReference type="Gene3D" id="3.40.50.880">
    <property type="match status" value="1"/>
</dbReference>
<dbReference type="InterPro" id="IPR011811">
    <property type="entry name" value="Peptidase_S51_cyanophycinase"/>
</dbReference>
<dbReference type="Proteomes" id="UP000647587">
    <property type="component" value="Unassembled WGS sequence"/>
</dbReference>